<sequence length="56" mass="6128">MLIWSCCSKLQMKGCQQCDSTTSLSIIREIGACLNVFNLAQDNKTNPVSELYAGPC</sequence>
<name>A0A0E9QAU0_ANGAN</name>
<reference evidence="1" key="2">
    <citation type="journal article" date="2015" name="Fish Shellfish Immunol.">
        <title>Early steps in the European eel (Anguilla anguilla)-Vibrio vulnificus interaction in the gills: Role of the RtxA13 toxin.</title>
        <authorList>
            <person name="Callol A."/>
            <person name="Pajuelo D."/>
            <person name="Ebbesson L."/>
            <person name="Teles M."/>
            <person name="MacKenzie S."/>
            <person name="Amaro C."/>
        </authorList>
    </citation>
    <scope>NUCLEOTIDE SEQUENCE</scope>
</reference>
<dbReference type="EMBL" id="GBXM01094586">
    <property type="protein sequence ID" value="JAH13991.1"/>
    <property type="molecule type" value="Transcribed_RNA"/>
</dbReference>
<accession>A0A0E9QAU0</accession>
<reference evidence="1" key="1">
    <citation type="submission" date="2014-11" db="EMBL/GenBank/DDBJ databases">
        <authorList>
            <person name="Amaro Gonzalez C."/>
        </authorList>
    </citation>
    <scope>NUCLEOTIDE SEQUENCE</scope>
</reference>
<organism evidence="1">
    <name type="scientific">Anguilla anguilla</name>
    <name type="common">European freshwater eel</name>
    <name type="synonym">Muraena anguilla</name>
    <dbReference type="NCBI Taxonomy" id="7936"/>
    <lineage>
        <taxon>Eukaryota</taxon>
        <taxon>Metazoa</taxon>
        <taxon>Chordata</taxon>
        <taxon>Craniata</taxon>
        <taxon>Vertebrata</taxon>
        <taxon>Euteleostomi</taxon>
        <taxon>Actinopterygii</taxon>
        <taxon>Neopterygii</taxon>
        <taxon>Teleostei</taxon>
        <taxon>Anguilliformes</taxon>
        <taxon>Anguillidae</taxon>
        <taxon>Anguilla</taxon>
    </lineage>
</organism>
<evidence type="ECO:0000313" key="1">
    <source>
        <dbReference type="EMBL" id="JAH13991.1"/>
    </source>
</evidence>
<proteinExistence type="predicted"/>
<dbReference type="AlphaFoldDB" id="A0A0E9QAU0"/>
<protein>
    <submittedName>
        <fullName evidence="1">Uncharacterized protein</fullName>
    </submittedName>
</protein>